<organism evidence="1">
    <name type="scientific">marine sediment metagenome</name>
    <dbReference type="NCBI Taxonomy" id="412755"/>
    <lineage>
        <taxon>unclassified sequences</taxon>
        <taxon>metagenomes</taxon>
        <taxon>ecological metagenomes</taxon>
    </lineage>
</organism>
<protein>
    <recommendedName>
        <fullName evidence="2">CARDB domain-containing protein</fullName>
    </recommendedName>
</protein>
<sequence>VSVDGLTDSFIALEIPEAEFVVTNLVIDPSEVYVGEQVSISVVVTNVGNKAGSYEVTCEVV</sequence>
<feature type="non-terminal residue" evidence="1">
    <location>
        <position position="1"/>
    </location>
</feature>
<evidence type="ECO:0000313" key="1">
    <source>
        <dbReference type="EMBL" id="GAI53273.1"/>
    </source>
</evidence>
<dbReference type="Gene3D" id="2.60.40.10">
    <property type="entry name" value="Immunoglobulins"/>
    <property type="match status" value="1"/>
</dbReference>
<name>X1PBP5_9ZZZZ</name>
<comment type="caution">
    <text evidence="1">The sequence shown here is derived from an EMBL/GenBank/DDBJ whole genome shotgun (WGS) entry which is preliminary data.</text>
</comment>
<dbReference type="InterPro" id="IPR013783">
    <property type="entry name" value="Ig-like_fold"/>
</dbReference>
<evidence type="ECO:0008006" key="2">
    <source>
        <dbReference type="Google" id="ProtNLM"/>
    </source>
</evidence>
<proteinExistence type="predicted"/>
<dbReference type="AlphaFoldDB" id="X1PBP5"/>
<accession>X1PBP5</accession>
<dbReference type="EMBL" id="BARV01039024">
    <property type="protein sequence ID" value="GAI53273.1"/>
    <property type="molecule type" value="Genomic_DNA"/>
</dbReference>
<reference evidence="1" key="1">
    <citation type="journal article" date="2014" name="Front. Microbiol.">
        <title>High frequency of phylogenetically diverse reductive dehalogenase-homologous genes in deep subseafloor sedimentary metagenomes.</title>
        <authorList>
            <person name="Kawai M."/>
            <person name="Futagami T."/>
            <person name="Toyoda A."/>
            <person name="Takaki Y."/>
            <person name="Nishi S."/>
            <person name="Hori S."/>
            <person name="Arai W."/>
            <person name="Tsubouchi T."/>
            <person name="Morono Y."/>
            <person name="Uchiyama I."/>
            <person name="Ito T."/>
            <person name="Fujiyama A."/>
            <person name="Inagaki F."/>
            <person name="Takami H."/>
        </authorList>
    </citation>
    <scope>NUCLEOTIDE SEQUENCE</scope>
    <source>
        <strain evidence="1">Expedition CK06-06</strain>
    </source>
</reference>
<gene>
    <name evidence="1" type="ORF">S06H3_59937</name>
</gene>